<feature type="transmembrane region" description="Helical" evidence="5">
    <location>
        <begin position="166"/>
        <end position="189"/>
    </location>
</feature>
<dbReference type="GO" id="GO:0140359">
    <property type="term" value="F:ABC-type transporter activity"/>
    <property type="evidence" value="ECO:0007669"/>
    <property type="project" value="InterPro"/>
</dbReference>
<dbReference type="GO" id="GO:0016020">
    <property type="term" value="C:membrane"/>
    <property type="evidence" value="ECO:0007669"/>
    <property type="project" value="UniProtKB-SubCell"/>
</dbReference>
<evidence type="ECO:0000313" key="7">
    <source>
        <dbReference type="EMBL" id="CAD7579545.1"/>
    </source>
</evidence>
<keyword evidence="2 5" id="KW-0812">Transmembrane</keyword>
<gene>
    <name evidence="7" type="ORF">TCMB3V08_LOCUS12079</name>
</gene>
<comment type="subcellular location">
    <subcellularLocation>
        <location evidence="1">Membrane</location>
        <topology evidence="1">Multi-pass membrane protein</topology>
    </subcellularLocation>
</comment>
<dbReference type="EMBL" id="OE192374">
    <property type="protein sequence ID" value="CAD7579545.1"/>
    <property type="molecule type" value="Genomic_DNA"/>
</dbReference>
<reference evidence="7" key="1">
    <citation type="submission" date="2020-11" db="EMBL/GenBank/DDBJ databases">
        <authorList>
            <person name="Tran Van P."/>
        </authorList>
    </citation>
    <scope>NUCLEOTIDE SEQUENCE</scope>
</reference>
<sequence>MKLVLAGVVFDDNLSNETIFPDIKVNIRFPGEIRSAFSTTASSPANWLTNLLFPTYQTNAPRGDTSDVGGGVPGYFPEGFLALQHALSSSLTEVLADTETIPEVLLQRFPYPPYLYDSLLVALQNMVSFIILLSLTYTSISIVKTITSEKELQLKETMKIMGLPNWLHWTAWFVNNFLMLLISVALMVVMLKVPWYSGTDVTVFTHSNWLLVFIFLMMYAVAMICFCFMITSFFSKANSASTVAGLAWFVLFAPYLFIQNNYTELSLSTKLVTSLFSNTAMGYGFQLILMHEGTELAQARDRVDWIELAQDRDMVDWIELAQDRDMVDWIELAQDRHMVDWIQLAQDRDMVDWIQLAQDRHMVDWIQLAQDRHMVDWIQLAQDRHMVDWIELAQDRHMVDWIQLTQDRHMVDWIQLAQDRHMVDWIQLAQDRHMVNWIQLAQDRHMLKIEIGDYVSKYGNELSSYYCHRVSDVPPPFPSGKGIQWDNVWEPATQDDDLYFGHLIIFMLLDAAIYLLIAIYVEAVFPGAYGVPKRWYFPLQVRYATRS</sequence>
<accession>A0A7R9JHS9</accession>
<feature type="transmembrane region" description="Helical" evidence="5">
    <location>
        <begin position="126"/>
        <end position="146"/>
    </location>
</feature>
<dbReference type="Pfam" id="PF12698">
    <property type="entry name" value="ABC2_membrane_3"/>
    <property type="match status" value="1"/>
</dbReference>
<keyword evidence="3 5" id="KW-1133">Transmembrane helix</keyword>
<dbReference type="PANTHER" id="PTHR19229">
    <property type="entry name" value="ATP-BINDING CASSETTE TRANSPORTER SUBFAMILY A ABCA"/>
    <property type="match status" value="1"/>
</dbReference>
<evidence type="ECO:0000256" key="4">
    <source>
        <dbReference type="ARBA" id="ARBA00023136"/>
    </source>
</evidence>
<organism evidence="7">
    <name type="scientific">Timema californicum</name>
    <name type="common">California timema</name>
    <name type="synonym">Walking stick</name>
    <dbReference type="NCBI Taxonomy" id="61474"/>
    <lineage>
        <taxon>Eukaryota</taxon>
        <taxon>Metazoa</taxon>
        <taxon>Ecdysozoa</taxon>
        <taxon>Arthropoda</taxon>
        <taxon>Hexapoda</taxon>
        <taxon>Insecta</taxon>
        <taxon>Pterygota</taxon>
        <taxon>Neoptera</taxon>
        <taxon>Polyneoptera</taxon>
        <taxon>Phasmatodea</taxon>
        <taxon>Timematodea</taxon>
        <taxon>Timematoidea</taxon>
        <taxon>Timematidae</taxon>
        <taxon>Timema</taxon>
    </lineage>
</organism>
<feature type="domain" description="ABC-2 type transporter transmembrane" evidence="6">
    <location>
        <begin position="111"/>
        <end position="292"/>
    </location>
</feature>
<protein>
    <submittedName>
        <fullName evidence="7">(California timema) hypothetical protein</fullName>
    </submittedName>
</protein>
<feature type="transmembrane region" description="Helical" evidence="5">
    <location>
        <begin position="499"/>
        <end position="525"/>
    </location>
</feature>
<evidence type="ECO:0000256" key="2">
    <source>
        <dbReference type="ARBA" id="ARBA00022692"/>
    </source>
</evidence>
<name>A0A7R9JHS9_TIMCA</name>
<dbReference type="InterPro" id="IPR026082">
    <property type="entry name" value="ABCA"/>
</dbReference>
<dbReference type="GO" id="GO:0005319">
    <property type="term" value="F:lipid transporter activity"/>
    <property type="evidence" value="ECO:0007669"/>
    <property type="project" value="TreeGrafter"/>
</dbReference>
<evidence type="ECO:0000259" key="6">
    <source>
        <dbReference type="Pfam" id="PF12698"/>
    </source>
</evidence>
<dbReference type="PANTHER" id="PTHR19229:SF250">
    <property type="entry name" value="ABC TRANSPORTER DOMAIN-CONTAINING PROTEIN-RELATED"/>
    <property type="match status" value="1"/>
</dbReference>
<evidence type="ECO:0000256" key="3">
    <source>
        <dbReference type="ARBA" id="ARBA00022989"/>
    </source>
</evidence>
<keyword evidence="4 5" id="KW-0472">Membrane</keyword>
<proteinExistence type="predicted"/>
<dbReference type="AlphaFoldDB" id="A0A7R9JHS9"/>
<evidence type="ECO:0000256" key="1">
    <source>
        <dbReference type="ARBA" id="ARBA00004141"/>
    </source>
</evidence>
<evidence type="ECO:0000256" key="5">
    <source>
        <dbReference type="SAM" id="Phobius"/>
    </source>
</evidence>
<feature type="transmembrane region" description="Helical" evidence="5">
    <location>
        <begin position="209"/>
        <end position="230"/>
    </location>
</feature>
<feature type="transmembrane region" description="Helical" evidence="5">
    <location>
        <begin position="237"/>
        <end position="258"/>
    </location>
</feature>
<dbReference type="InterPro" id="IPR013525">
    <property type="entry name" value="ABC2_TM"/>
</dbReference>